<dbReference type="AlphaFoldDB" id="A0A498RDT1"/>
<keyword evidence="2" id="KW-1185">Reference proteome</keyword>
<protein>
    <submittedName>
        <fullName evidence="1">Uncharacterized protein</fullName>
    </submittedName>
</protein>
<name>A0A498RDT1_9FIRM</name>
<dbReference type="EMBL" id="UPPP01000105">
    <property type="protein sequence ID" value="VBB09145.1"/>
    <property type="molecule type" value="Genomic_DNA"/>
</dbReference>
<proteinExistence type="predicted"/>
<organism evidence="1 2">
    <name type="scientific">Lucifera butyrica</name>
    <dbReference type="NCBI Taxonomy" id="1351585"/>
    <lineage>
        <taxon>Bacteria</taxon>
        <taxon>Bacillati</taxon>
        <taxon>Bacillota</taxon>
        <taxon>Negativicutes</taxon>
        <taxon>Veillonellales</taxon>
        <taxon>Veillonellaceae</taxon>
        <taxon>Lucifera</taxon>
    </lineage>
</organism>
<gene>
    <name evidence="1" type="ORF">LUCI_4431</name>
</gene>
<evidence type="ECO:0000313" key="2">
    <source>
        <dbReference type="Proteomes" id="UP000277811"/>
    </source>
</evidence>
<sequence length="226" mass="26069">MIYIELFTFFQKEMSRLHKTGKLVCMLCLVAASLVLSMHPGFSSPRINTSDLSQESLWISLDLPAEKREKVDGIINDEYKQVKILQKNMLITDLSNFNTLYRLTNYMKKMSDIRTTTNNRILSILSPEQQFAFENLLATKQQANEKTTATMLALNLTSKQQIIIVNLMLQSQKNVWATIADTSLSWEKRTKKLHTNIFSKISAFLTKDQRIMMNTWLQYDDGTIGN</sequence>
<dbReference type="Proteomes" id="UP000277811">
    <property type="component" value="Unassembled WGS sequence"/>
</dbReference>
<evidence type="ECO:0000313" key="1">
    <source>
        <dbReference type="EMBL" id="VBB09145.1"/>
    </source>
</evidence>
<reference evidence="1 2" key="1">
    <citation type="submission" date="2018-06" db="EMBL/GenBank/DDBJ databases">
        <authorList>
            <person name="Strepis N."/>
        </authorList>
    </citation>
    <scope>NUCLEOTIDE SEQUENCE [LARGE SCALE GENOMIC DNA]</scope>
    <source>
        <strain evidence="1">LUCI</strain>
    </source>
</reference>
<accession>A0A498RDT1</accession>